<comment type="similarity">
    <text evidence="2">Belongs to the glycosyl hydrolase 81 family.</text>
</comment>
<dbReference type="Pfam" id="PF17652">
    <property type="entry name" value="Glyco_hydro81C"/>
    <property type="match status" value="1"/>
</dbReference>
<evidence type="ECO:0000256" key="10">
    <source>
        <dbReference type="ARBA" id="ARBA00023326"/>
    </source>
</evidence>
<evidence type="ECO:0000259" key="11">
    <source>
        <dbReference type="PROSITE" id="PS50948"/>
    </source>
</evidence>
<sequence length="533" mass="56803">MTPWLTGANADALLYDRTFGGVVTTDGLRDSGADYGNGRYNDHHFHYGYFVYALAAVRRFDPAFIDAHATAIAMLIGDIGTPLDRDTAFFSNLPALDYFPTARHKDWFVGHSYASGLFLINDGKSQESSSESVNAYYALSLFASLDGDAKNAYVHFARVLLALEMRATKKYWHMPEGTPVYEPAFAANAMVGVVGDMTVVYNTWFSNSSVMIHGINLMPVTPISSQLLPQPFVAQQYAVVRDAANALPHDDIWKSLMVMDLAIVDAEAAWQALTTEISAFDPWNSRANALYWVATRPSWRKRVPPFLPSPANNQCFGAPACGVAGANGTPLGCCNTLPGCCPSGLGCCPPRERPSPPPLNVCFGEPQCAALGLGCCSSAQGCCEPDLVTGIVLGCCKPKSRRPSTPAPAPTGVSDPATCQRQPRCAALGLDCCSSPQGCCQPNPLTGMVLDCCDAVPQTPTPAPQTTTIAPQTPTPSDSDCPSIENNMDFSGPDVGAKQSKTAEGCCAICRAHAGCKAFSWNDYNGGTGRWGC</sequence>
<evidence type="ECO:0000256" key="4">
    <source>
        <dbReference type="ARBA" id="ARBA00022737"/>
    </source>
</evidence>
<name>A0AAD5LS39_PYTIN</name>
<keyword evidence="13" id="KW-1185">Reference proteome</keyword>
<keyword evidence="7" id="KW-0119">Carbohydrate metabolism</keyword>
<evidence type="ECO:0000256" key="6">
    <source>
        <dbReference type="ARBA" id="ARBA00023157"/>
    </source>
</evidence>
<dbReference type="AlphaFoldDB" id="A0AAD5LS39"/>
<evidence type="ECO:0000256" key="7">
    <source>
        <dbReference type="ARBA" id="ARBA00023277"/>
    </source>
</evidence>
<dbReference type="PANTHER" id="PTHR31983:SF0">
    <property type="entry name" value="GLUCAN ENDO-1,3-BETA-D-GLUCOSIDASE 2"/>
    <property type="match status" value="1"/>
</dbReference>
<dbReference type="GO" id="GO:0071555">
    <property type="term" value="P:cell wall organization"/>
    <property type="evidence" value="ECO:0007669"/>
    <property type="project" value="UniProtKB-KW"/>
</dbReference>
<evidence type="ECO:0000313" key="12">
    <source>
        <dbReference type="EMBL" id="KAJ0390756.1"/>
    </source>
</evidence>
<keyword evidence="9" id="KW-0961">Cell wall biogenesis/degradation</keyword>
<dbReference type="Gene3D" id="3.50.4.10">
    <property type="entry name" value="Hepatocyte Growth Factor"/>
    <property type="match status" value="1"/>
</dbReference>
<dbReference type="GO" id="GO:0042973">
    <property type="term" value="F:glucan endo-1,3-beta-D-glucosidase activity"/>
    <property type="evidence" value="ECO:0007669"/>
    <property type="project" value="UniProtKB-EC"/>
</dbReference>
<evidence type="ECO:0000256" key="5">
    <source>
        <dbReference type="ARBA" id="ARBA00022801"/>
    </source>
</evidence>
<keyword evidence="4" id="KW-0677">Repeat</keyword>
<keyword evidence="5" id="KW-0378">Hydrolase</keyword>
<keyword evidence="6" id="KW-1015">Disulfide bond</keyword>
<feature type="domain" description="Apple" evidence="11">
    <location>
        <begin position="481"/>
        <end position="533"/>
    </location>
</feature>
<dbReference type="Proteomes" id="UP001209570">
    <property type="component" value="Unassembled WGS sequence"/>
</dbReference>
<dbReference type="PROSITE" id="PS50948">
    <property type="entry name" value="PAN"/>
    <property type="match status" value="1"/>
</dbReference>
<dbReference type="GO" id="GO:0000272">
    <property type="term" value="P:polysaccharide catabolic process"/>
    <property type="evidence" value="ECO:0007669"/>
    <property type="project" value="UniProtKB-KW"/>
</dbReference>
<evidence type="ECO:0000256" key="1">
    <source>
        <dbReference type="ARBA" id="ARBA00000382"/>
    </source>
</evidence>
<keyword evidence="8" id="KW-0326">Glycosidase</keyword>
<dbReference type="InterPro" id="IPR005200">
    <property type="entry name" value="Endo-beta-glucanase"/>
</dbReference>
<dbReference type="InterPro" id="IPR003609">
    <property type="entry name" value="Pan_app"/>
</dbReference>
<organism evidence="12 13">
    <name type="scientific">Pythium insidiosum</name>
    <name type="common">Pythiosis disease agent</name>
    <dbReference type="NCBI Taxonomy" id="114742"/>
    <lineage>
        <taxon>Eukaryota</taxon>
        <taxon>Sar</taxon>
        <taxon>Stramenopiles</taxon>
        <taxon>Oomycota</taxon>
        <taxon>Peronosporomycetes</taxon>
        <taxon>Pythiales</taxon>
        <taxon>Pythiaceae</taxon>
        <taxon>Pythium</taxon>
    </lineage>
</organism>
<dbReference type="GO" id="GO:0052861">
    <property type="term" value="F:endo-1,3(4)-beta-glucanase activity"/>
    <property type="evidence" value="ECO:0007669"/>
    <property type="project" value="InterPro"/>
</dbReference>
<evidence type="ECO:0000256" key="9">
    <source>
        <dbReference type="ARBA" id="ARBA00023316"/>
    </source>
</evidence>
<comment type="caution">
    <text evidence="12">The sequence shown here is derived from an EMBL/GenBank/DDBJ whole genome shotgun (WGS) entry which is preliminary data.</text>
</comment>
<protein>
    <recommendedName>
        <fullName evidence="3">glucan endo-1,3-beta-D-glucosidase</fullName>
        <ecNumber evidence="3">3.2.1.39</ecNumber>
    </recommendedName>
</protein>
<dbReference type="Gene3D" id="1.20.5.420">
    <property type="entry name" value="Immunoglobulin FC, subunit C"/>
    <property type="match status" value="1"/>
</dbReference>
<dbReference type="PROSITE" id="PS52008">
    <property type="entry name" value="GH81"/>
    <property type="match status" value="1"/>
</dbReference>
<proteinExistence type="inferred from homology"/>
<evidence type="ECO:0000256" key="8">
    <source>
        <dbReference type="ARBA" id="ARBA00023295"/>
    </source>
</evidence>
<dbReference type="GO" id="GO:0006508">
    <property type="term" value="P:proteolysis"/>
    <property type="evidence" value="ECO:0007669"/>
    <property type="project" value="InterPro"/>
</dbReference>
<dbReference type="GO" id="GO:0005576">
    <property type="term" value="C:extracellular region"/>
    <property type="evidence" value="ECO:0007669"/>
    <property type="project" value="InterPro"/>
</dbReference>
<accession>A0AAD5LS39</accession>
<reference evidence="12" key="1">
    <citation type="submission" date="2021-12" db="EMBL/GenBank/DDBJ databases">
        <title>Prjna785345.</title>
        <authorList>
            <person name="Rujirawat T."/>
            <person name="Krajaejun T."/>
        </authorList>
    </citation>
    <scope>NUCLEOTIDE SEQUENCE</scope>
    <source>
        <strain evidence="12">Pi057C3</strain>
    </source>
</reference>
<evidence type="ECO:0000313" key="13">
    <source>
        <dbReference type="Proteomes" id="UP001209570"/>
    </source>
</evidence>
<evidence type="ECO:0000256" key="2">
    <source>
        <dbReference type="ARBA" id="ARBA00010730"/>
    </source>
</evidence>
<keyword evidence="10" id="KW-0624">Polysaccharide degradation</keyword>
<gene>
    <name evidence="12" type="ORF">P43SY_011828</name>
</gene>
<dbReference type="EC" id="3.2.1.39" evidence="3"/>
<dbReference type="EMBL" id="JAKCXM010001668">
    <property type="protein sequence ID" value="KAJ0390756.1"/>
    <property type="molecule type" value="Genomic_DNA"/>
</dbReference>
<dbReference type="InterPro" id="IPR000177">
    <property type="entry name" value="Apple"/>
</dbReference>
<dbReference type="PANTHER" id="PTHR31983">
    <property type="entry name" value="ENDO-1,3(4)-BETA-GLUCANASE 1"/>
    <property type="match status" value="1"/>
</dbReference>
<evidence type="ECO:0000256" key="3">
    <source>
        <dbReference type="ARBA" id="ARBA00012780"/>
    </source>
</evidence>
<dbReference type="InterPro" id="IPR040720">
    <property type="entry name" value="GH81_C"/>
</dbReference>
<comment type="catalytic activity">
    <reaction evidence="1">
        <text>Hydrolysis of (1-&gt;3)-beta-D-glucosidic linkages in (1-&gt;3)-beta-D-glucans.</text>
        <dbReference type="EC" id="3.2.1.39"/>
    </reaction>
</comment>
<dbReference type="CDD" id="cd01100">
    <property type="entry name" value="APPLE_Factor_XI_like"/>
    <property type="match status" value="1"/>
</dbReference>